<dbReference type="AlphaFoldDB" id="A0A3B1DS38"/>
<sequence>MESESCGYKLFNKFNLRQGSYFKSSYFTDELRKFWINSYPKESNRSKNIKQSSALILITQDCDIACKDSTESSLEFLVCKAIKQKKVYIGNQFVNSVRKLHFSLEDIWYEANVDYIITVSKKAFLTALSNSGFKPQLNIPYDILESFKVWRTNRYSRTALPNNFNISLKPVIEEFIPKLTEISLDDSGKSFIRAIYVRLNSMDELDSYTFSFFALLRSDIQNETLSNIQDKMEVMCGKLSQESGYTDDSDVYAGRDNDTLVSYLTSYVRFNLDSHSLGNGDYELGPKDL</sequence>
<organism evidence="1">
    <name type="scientific">hydrothermal vent metagenome</name>
    <dbReference type="NCBI Taxonomy" id="652676"/>
    <lineage>
        <taxon>unclassified sequences</taxon>
        <taxon>metagenomes</taxon>
        <taxon>ecological metagenomes</taxon>
    </lineage>
</organism>
<dbReference type="EMBL" id="UOGJ01000142">
    <property type="protein sequence ID" value="VAX37880.1"/>
    <property type="molecule type" value="Genomic_DNA"/>
</dbReference>
<name>A0A3B1DS38_9ZZZZ</name>
<protein>
    <submittedName>
        <fullName evidence="1">Uncharacterized protein</fullName>
    </submittedName>
</protein>
<reference evidence="1" key="1">
    <citation type="submission" date="2018-06" db="EMBL/GenBank/DDBJ databases">
        <authorList>
            <person name="Zhirakovskaya E."/>
        </authorList>
    </citation>
    <scope>NUCLEOTIDE SEQUENCE</scope>
</reference>
<gene>
    <name evidence="1" type="ORF">MNBD_UNCLBAC01-1235</name>
</gene>
<accession>A0A3B1DS38</accession>
<proteinExistence type="predicted"/>
<evidence type="ECO:0000313" key="1">
    <source>
        <dbReference type="EMBL" id="VAX37880.1"/>
    </source>
</evidence>